<protein>
    <submittedName>
        <fullName evidence="1">Ribosomal protein S3Ae</fullName>
    </submittedName>
</protein>
<dbReference type="OrthoDB" id="374885at2157"/>
<organism evidence="1 2">
    <name type="scientific">Aciduliprofundum boonei (strain DSM 19572 / T469)</name>
    <dbReference type="NCBI Taxonomy" id="439481"/>
    <lineage>
        <taxon>Archaea</taxon>
        <taxon>Methanobacteriati</taxon>
        <taxon>Thermoplasmatota</taxon>
        <taxon>DHVE2 group</taxon>
        <taxon>Candidatus Aciduliprofundum</taxon>
    </lineage>
</organism>
<proteinExistence type="predicted"/>
<keyword evidence="1" id="KW-0689">Ribosomal protein</keyword>
<name>B5IFG6_ACIB4</name>
<dbReference type="Proteomes" id="UP000001400">
    <property type="component" value="Chromosome"/>
</dbReference>
<dbReference type="eggNOG" id="arCOG13567">
    <property type="taxonomic scope" value="Archaea"/>
</dbReference>
<dbReference type="KEGG" id="abi:Aboo_1544"/>
<dbReference type="EMBL" id="CP001941">
    <property type="protein sequence ID" value="ADD09350.1"/>
    <property type="molecule type" value="Genomic_DNA"/>
</dbReference>
<sequence length="82" mass="9668">MDSKDLIDLKIEKTLYPLFGNLSEIIVEVNKKKVNRNGLNEKEYAKIMSEEIKRFIERFAGEELADRTYRELLNSLKFEIGE</sequence>
<keyword evidence="1" id="KW-0687">Ribonucleoprotein</keyword>
<dbReference type="STRING" id="439481.Aboo_1544"/>
<accession>B5IFG6</accession>
<dbReference type="RefSeq" id="WP_008085487.1">
    <property type="nucleotide sequence ID" value="NC_013926.1"/>
</dbReference>
<dbReference type="GO" id="GO:0005840">
    <property type="term" value="C:ribosome"/>
    <property type="evidence" value="ECO:0007669"/>
    <property type="project" value="UniProtKB-KW"/>
</dbReference>
<dbReference type="AlphaFoldDB" id="B5IFG6"/>
<evidence type="ECO:0000313" key="1">
    <source>
        <dbReference type="EMBL" id="ADD09350.1"/>
    </source>
</evidence>
<gene>
    <name evidence="1" type="ordered locus">Aboo_1544</name>
</gene>
<dbReference type="GeneID" id="8828515"/>
<keyword evidence="2" id="KW-1185">Reference proteome</keyword>
<dbReference type="HOGENOM" id="CLU_2550039_0_0_2"/>
<evidence type="ECO:0000313" key="2">
    <source>
        <dbReference type="Proteomes" id="UP000001400"/>
    </source>
</evidence>
<reference evidence="1" key="1">
    <citation type="submission" date="2010-02" db="EMBL/GenBank/DDBJ databases">
        <title>Complete sequence of Aciduliprofundum boonei T469.</title>
        <authorList>
            <consortium name="US DOE Joint Genome Institute"/>
            <person name="Lucas S."/>
            <person name="Copeland A."/>
            <person name="Lapidus A."/>
            <person name="Cheng J.-F."/>
            <person name="Bruce D."/>
            <person name="Goodwin L."/>
            <person name="Pitluck S."/>
            <person name="Saunders E."/>
            <person name="Detter J.C."/>
            <person name="Han C."/>
            <person name="Tapia R."/>
            <person name="Land M."/>
            <person name="Hauser L."/>
            <person name="Kyrpides N."/>
            <person name="Mikhailova N."/>
            <person name="Flores G."/>
            <person name="Reysenbach A.-L."/>
            <person name="Woyke T."/>
        </authorList>
    </citation>
    <scope>NUCLEOTIDE SEQUENCE</scope>
    <source>
        <strain evidence="1">T469</strain>
    </source>
</reference>